<dbReference type="CDD" id="cd01327">
    <property type="entry name" value="KAZAL_PSTI"/>
    <property type="match status" value="1"/>
</dbReference>
<evidence type="ECO:0000259" key="6">
    <source>
        <dbReference type="PROSITE" id="PS51465"/>
    </source>
</evidence>
<evidence type="ECO:0000256" key="1">
    <source>
        <dbReference type="ARBA" id="ARBA00004613"/>
    </source>
</evidence>
<sequence>MSMLVFCVLILLAAGSEGSGPSPRKPTCSGMSEILACPMNMAPVCGTDENTYANECLLCVQSLKTKTNILIKKDGSC</sequence>
<dbReference type="PROSITE" id="PS51465">
    <property type="entry name" value="KAZAL_2"/>
    <property type="match status" value="1"/>
</dbReference>
<accession>A0A8B9H400</accession>
<reference evidence="7" key="1">
    <citation type="submission" date="2025-08" db="UniProtKB">
        <authorList>
            <consortium name="Ensembl"/>
        </authorList>
    </citation>
    <scope>IDENTIFICATION</scope>
</reference>
<dbReference type="InterPro" id="IPR036058">
    <property type="entry name" value="Kazal_dom_sf"/>
</dbReference>
<keyword evidence="5" id="KW-0732">Signal</keyword>
<evidence type="ECO:0000256" key="4">
    <source>
        <dbReference type="ARBA" id="ARBA00023157"/>
    </source>
</evidence>
<proteinExistence type="predicted"/>
<keyword evidence="2" id="KW-0964">Secreted</keyword>
<dbReference type="PANTHER" id="PTHR21312">
    <property type="entry name" value="SERINE PROTEASE INHIBITOR"/>
    <property type="match status" value="1"/>
</dbReference>
<dbReference type="InterPro" id="IPR002350">
    <property type="entry name" value="Kazal_dom"/>
</dbReference>
<protein>
    <submittedName>
        <fullName evidence="7">Probable pancreatic secretory proteinase inhibitor</fullName>
    </submittedName>
</protein>
<evidence type="ECO:0000256" key="3">
    <source>
        <dbReference type="ARBA" id="ARBA00022690"/>
    </source>
</evidence>
<dbReference type="GO" id="GO:0030414">
    <property type="term" value="F:peptidase inhibitor activity"/>
    <property type="evidence" value="ECO:0007669"/>
    <property type="project" value="UniProtKB-KW"/>
</dbReference>
<dbReference type="Pfam" id="PF00050">
    <property type="entry name" value="Kazal_1"/>
    <property type="match status" value="1"/>
</dbReference>
<comment type="subcellular location">
    <subcellularLocation>
        <location evidence="1">Secreted</location>
    </subcellularLocation>
</comment>
<keyword evidence="4" id="KW-1015">Disulfide bond</keyword>
<feature type="signal peptide" evidence="5">
    <location>
        <begin position="1"/>
        <end position="18"/>
    </location>
</feature>
<organism evidence="7 8">
    <name type="scientific">Astyanax mexicanus</name>
    <name type="common">Blind cave fish</name>
    <name type="synonym">Astyanax fasciatus mexicanus</name>
    <dbReference type="NCBI Taxonomy" id="7994"/>
    <lineage>
        <taxon>Eukaryota</taxon>
        <taxon>Metazoa</taxon>
        <taxon>Chordata</taxon>
        <taxon>Craniata</taxon>
        <taxon>Vertebrata</taxon>
        <taxon>Euteleostomi</taxon>
        <taxon>Actinopterygii</taxon>
        <taxon>Neopterygii</taxon>
        <taxon>Teleostei</taxon>
        <taxon>Ostariophysi</taxon>
        <taxon>Characiformes</taxon>
        <taxon>Characoidei</taxon>
        <taxon>Acestrorhamphidae</taxon>
        <taxon>Acestrorhamphinae</taxon>
        <taxon>Astyanax</taxon>
    </lineage>
</organism>
<dbReference type="Ensembl" id="ENSAMXT00005006735.1">
    <property type="protein sequence ID" value="ENSAMXP00005005927.1"/>
    <property type="gene ID" value="ENSAMXG00005003561.1"/>
</dbReference>
<feature type="chain" id="PRO_5034718858" evidence="5">
    <location>
        <begin position="19"/>
        <end position="77"/>
    </location>
</feature>
<dbReference type="AlphaFoldDB" id="A0A8B9H400"/>
<keyword evidence="3" id="KW-0646">Protease inhibitor</keyword>
<dbReference type="SUPFAM" id="SSF100895">
    <property type="entry name" value="Kazal-type serine protease inhibitors"/>
    <property type="match status" value="1"/>
</dbReference>
<dbReference type="Proteomes" id="UP000694621">
    <property type="component" value="Unplaced"/>
</dbReference>
<dbReference type="PROSITE" id="PS00282">
    <property type="entry name" value="KAZAL_1"/>
    <property type="match status" value="1"/>
</dbReference>
<dbReference type="PANTHER" id="PTHR21312:SF28">
    <property type="entry name" value="OVOINHIBITOR-RELATED"/>
    <property type="match status" value="1"/>
</dbReference>
<feature type="domain" description="Kazal-like" evidence="6">
    <location>
        <begin position="22"/>
        <end position="77"/>
    </location>
</feature>
<evidence type="ECO:0000256" key="5">
    <source>
        <dbReference type="SAM" id="SignalP"/>
    </source>
</evidence>
<dbReference type="GO" id="GO:0005576">
    <property type="term" value="C:extracellular region"/>
    <property type="evidence" value="ECO:0007669"/>
    <property type="project" value="UniProtKB-SubCell"/>
</dbReference>
<dbReference type="Gene3D" id="3.30.60.30">
    <property type="match status" value="1"/>
</dbReference>
<evidence type="ECO:0000313" key="8">
    <source>
        <dbReference type="Proteomes" id="UP000694621"/>
    </source>
</evidence>
<name>A0A8B9H400_ASTMX</name>
<evidence type="ECO:0000256" key="2">
    <source>
        <dbReference type="ARBA" id="ARBA00022525"/>
    </source>
</evidence>
<evidence type="ECO:0000313" key="7">
    <source>
        <dbReference type="Ensembl" id="ENSAMXP00005005927.1"/>
    </source>
</evidence>
<dbReference type="SMART" id="SM00280">
    <property type="entry name" value="KAZAL"/>
    <property type="match status" value="1"/>
</dbReference>